<keyword evidence="6 8" id="KW-0139">CF(1)</keyword>
<evidence type="ECO:0000256" key="8">
    <source>
        <dbReference type="HAMAP-Rule" id="MF_00530"/>
    </source>
</evidence>
<evidence type="ECO:0000256" key="1">
    <source>
        <dbReference type="ARBA" id="ARBA00004202"/>
    </source>
</evidence>
<dbReference type="HOGENOM" id="CLU_084338_1_2_11"/>
<dbReference type="PATRIC" id="fig|883161.3.peg.1381"/>
<dbReference type="InterPro" id="IPR020546">
    <property type="entry name" value="ATP_synth_F1_dsu/esu_N"/>
</dbReference>
<proteinExistence type="inferred from homology"/>
<evidence type="ECO:0000313" key="12">
    <source>
        <dbReference type="Proteomes" id="UP000014417"/>
    </source>
</evidence>
<sequence length="137" mass="15081">MAEPLNVRVVSNDSPVWEGEATSVVVRTTEGDLGILSGHEPLMAILVPQAAEVLTVQGEREIFAISGGFVSIFKNRVSLICPYGELAKYISVEEAEKGKASLYRRINNGHATNQERMAYDKYVSQLRAARKWAGKND</sequence>
<evidence type="ECO:0000256" key="6">
    <source>
        <dbReference type="ARBA" id="ARBA00023196"/>
    </source>
</evidence>
<dbReference type="GO" id="GO:0005524">
    <property type="term" value="F:ATP binding"/>
    <property type="evidence" value="ECO:0007669"/>
    <property type="project" value="UniProtKB-UniRule"/>
</dbReference>
<evidence type="ECO:0000313" key="11">
    <source>
        <dbReference type="EMBL" id="EPD32689.1"/>
    </source>
</evidence>
<dbReference type="OrthoDB" id="9791445at2"/>
<dbReference type="SUPFAM" id="SSF51344">
    <property type="entry name" value="Epsilon subunit of F1F0-ATP synthase N-terminal domain"/>
    <property type="match status" value="1"/>
</dbReference>
<comment type="subcellular location">
    <subcellularLocation>
        <location evidence="1 8">Cell membrane</location>
        <topology evidence="1 8">Peripheral membrane protein</topology>
    </subcellularLocation>
</comment>
<evidence type="ECO:0000256" key="2">
    <source>
        <dbReference type="ARBA" id="ARBA00005712"/>
    </source>
</evidence>
<comment type="function">
    <text evidence="8">Produces ATP from ADP in the presence of a proton gradient across the membrane.</text>
</comment>
<dbReference type="Pfam" id="PF02823">
    <property type="entry name" value="ATP-synt_DE_N"/>
    <property type="match status" value="1"/>
</dbReference>
<dbReference type="InterPro" id="IPR036771">
    <property type="entry name" value="ATPsynth_dsu/esu_N"/>
</dbReference>
<accession>S2WY89</accession>
<evidence type="ECO:0000259" key="10">
    <source>
        <dbReference type="Pfam" id="PF02823"/>
    </source>
</evidence>
<dbReference type="GO" id="GO:0046933">
    <property type="term" value="F:proton-transporting ATP synthase activity, rotational mechanism"/>
    <property type="evidence" value="ECO:0007669"/>
    <property type="project" value="UniProtKB-UniRule"/>
</dbReference>
<gene>
    <name evidence="8" type="primary">atpC</name>
    <name evidence="11" type="ORF">HMPREF9306_01388</name>
</gene>
<dbReference type="NCBIfam" id="TIGR01216">
    <property type="entry name" value="ATP_synt_epsi"/>
    <property type="match status" value="1"/>
</dbReference>
<dbReference type="STRING" id="883161.HMPREF9306_01388"/>
<keyword evidence="4 8" id="KW-0406">Ion transport</keyword>
<dbReference type="Proteomes" id="UP000014417">
    <property type="component" value="Unassembled WGS sequence"/>
</dbReference>
<evidence type="ECO:0000256" key="9">
    <source>
        <dbReference type="RuleBase" id="RU003656"/>
    </source>
</evidence>
<comment type="caution">
    <text evidence="11">The sequence shown here is derived from an EMBL/GenBank/DDBJ whole genome shotgun (WGS) entry which is preliminary data.</text>
</comment>
<keyword evidence="5 8" id="KW-0472">Membrane</keyword>
<evidence type="ECO:0000256" key="5">
    <source>
        <dbReference type="ARBA" id="ARBA00023136"/>
    </source>
</evidence>
<dbReference type="GO" id="GO:0005886">
    <property type="term" value="C:plasma membrane"/>
    <property type="evidence" value="ECO:0007669"/>
    <property type="project" value="UniProtKB-SubCell"/>
</dbReference>
<evidence type="ECO:0000256" key="4">
    <source>
        <dbReference type="ARBA" id="ARBA00023065"/>
    </source>
</evidence>
<name>S2WY89_9ACTN</name>
<dbReference type="Gene3D" id="2.60.15.10">
    <property type="entry name" value="F0F1 ATP synthase delta/epsilon subunit, N-terminal"/>
    <property type="match status" value="1"/>
</dbReference>
<dbReference type="NCBIfam" id="NF009977">
    <property type="entry name" value="PRK13442.1"/>
    <property type="match status" value="1"/>
</dbReference>
<dbReference type="AlphaFoldDB" id="S2WY89"/>
<dbReference type="HAMAP" id="MF_00530">
    <property type="entry name" value="ATP_synth_epsil_bac"/>
    <property type="match status" value="1"/>
</dbReference>
<evidence type="ECO:0000256" key="7">
    <source>
        <dbReference type="ARBA" id="ARBA00023310"/>
    </source>
</evidence>
<keyword evidence="7 8" id="KW-0066">ATP synthesis</keyword>
<comment type="similarity">
    <text evidence="2 8 9">Belongs to the ATPase epsilon chain family.</text>
</comment>
<comment type="subunit">
    <text evidence="8 9">F-type ATPases have 2 components, CF(1) - the catalytic core - and CF(0) - the membrane proton channel. CF(1) has five subunits: alpha(3), beta(3), gamma(1), delta(1), epsilon(1). CF(0) has three main subunits: a, b and c.</text>
</comment>
<dbReference type="GO" id="GO:0045259">
    <property type="term" value="C:proton-transporting ATP synthase complex"/>
    <property type="evidence" value="ECO:0007669"/>
    <property type="project" value="UniProtKB-KW"/>
</dbReference>
<protein>
    <recommendedName>
        <fullName evidence="8">ATP synthase epsilon chain</fullName>
    </recommendedName>
    <alternativeName>
        <fullName evidence="8">ATP synthase F1 sector epsilon subunit</fullName>
    </alternativeName>
    <alternativeName>
        <fullName evidence="8">F-ATPase epsilon subunit</fullName>
    </alternativeName>
</protein>
<keyword evidence="3 8" id="KW-0813">Transport</keyword>
<dbReference type="PANTHER" id="PTHR13822">
    <property type="entry name" value="ATP SYNTHASE DELTA/EPSILON CHAIN"/>
    <property type="match status" value="1"/>
</dbReference>
<feature type="domain" description="ATP synthase F1 complex delta/epsilon subunit N-terminal" evidence="10">
    <location>
        <begin position="5"/>
        <end position="80"/>
    </location>
</feature>
<keyword evidence="12" id="KW-1185">Reference proteome</keyword>
<dbReference type="CDD" id="cd12152">
    <property type="entry name" value="F1-ATPase_delta"/>
    <property type="match status" value="1"/>
</dbReference>
<keyword evidence="8" id="KW-0375">Hydrogen ion transport</keyword>
<dbReference type="InterPro" id="IPR001469">
    <property type="entry name" value="ATP_synth_F1_dsu/esu"/>
</dbReference>
<dbReference type="PANTHER" id="PTHR13822:SF10">
    <property type="entry name" value="ATP SYNTHASE EPSILON CHAIN, CHLOROPLASTIC"/>
    <property type="match status" value="1"/>
</dbReference>
<evidence type="ECO:0000256" key="3">
    <source>
        <dbReference type="ARBA" id="ARBA00022448"/>
    </source>
</evidence>
<reference evidence="11 12" key="1">
    <citation type="submission" date="2013-04" db="EMBL/GenBank/DDBJ databases">
        <title>The Genome Sequence of Propionimicrobium lymphophilum ACS-093-V-SCH5.</title>
        <authorList>
            <consortium name="The Broad Institute Genomics Platform"/>
            <person name="Earl A."/>
            <person name="Ward D."/>
            <person name="Feldgarden M."/>
            <person name="Gevers D."/>
            <person name="Saerens B."/>
            <person name="Vaneechoutte M."/>
            <person name="Walker B."/>
            <person name="Young S."/>
            <person name="Zeng Q."/>
            <person name="Gargeya S."/>
            <person name="Fitzgerald M."/>
            <person name="Haas B."/>
            <person name="Abouelleil A."/>
            <person name="Allen A.W."/>
            <person name="Alvarado L."/>
            <person name="Arachchi H.M."/>
            <person name="Berlin A.M."/>
            <person name="Chapman S.B."/>
            <person name="Gainer-Dewar J."/>
            <person name="Goldberg J."/>
            <person name="Griggs A."/>
            <person name="Gujja S."/>
            <person name="Hansen M."/>
            <person name="Howarth C."/>
            <person name="Imamovic A."/>
            <person name="Ireland A."/>
            <person name="Larimer J."/>
            <person name="McCowan C."/>
            <person name="Murphy C."/>
            <person name="Pearson M."/>
            <person name="Poon T.W."/>
            <person name="Priest M."/>
            <person name="Roberts A."/>
            <person name="Saif S."/>
            <person name="Shea T."/>
            <person name="Sisk P."/>
            <person name="Sykes S."/>
            <person name="Wortman J."/>
            <person name="Nusbaum C."/>
            <person name="Birren B."/>
        </authorList>
    </citation>
    <scope>NUCLEOTIDE SEQUENCE [LARGE SCALE GENOMIC DNA]</scope>
    <source>
        <strain evidence="11 12">ACS-093-V-SCH5</strain>
    </source>
</reference>
<organism evidence="11 12">
    <name type="scientific">Propionimicrobium lymphophilum ACS-093-V-SCH5</name>
    <dbReference type="NCBI Taxonomy" id="883161"/>
    <lineage>
        <taxon>Bacteria</taxon>
        <taxon>Bacillati</taxon>
        <taxon>Actinomycetota</taxon>
        <taxon>Actinomycetes</taxon>
        <taxon>Propionibacteriales</taxon>
        <taxon>Propionibacteriaceae</taxon>
        <taxon>Propionimicrobium</taxon>
    </lineage>
</organism>
<dbReference type="EMBL" id="AGZR01000008">
    <property type="protein sequence ID" value="EPD32689.1"/>
    <property type="molecule type" value="Genomic_DNA"/>
</dbReference>
<dbReference type="RefSeq" id="WP_016456216.1">
    <property type="nucleotide sequence ID" value="NZ_KE150269.1"/>
</dbReference>
<keyword evidence="8" id="KW-1003">Cell membrane</keyword>